<dbReference type="RefSeq" id="WP_182463769.1">
    <property type="nucleotide sequence ID" value="NZ_CP059732.1"/>
</dbReference>
<dbReference type="KEGG" id="sfol:H3H32_16655"/>
<sequence length="99" mass="11213">MSEKEFAVAVLAVNSLPFVDTVNVPANVGIAFVELSPRLTEVLPPARSVLQINRDDFSVEEVIRLYNVYVVEHLNEVAGLAHQLLREAQYQQRKKRQPQ</sequence>
<organism evidence="1 2">
    <name type="scientific">Spirosoma foliorum</name>
    <dbReference type="NCBI Taxonomy" id="2710596"/>
    <lineage>
        <taxon>Bacteria</taxon>
        <taxon>Pseudomonadati</taxon>
        <taxon>Bacteroidota</taxon>
        <taxon>Cytophagia</taxon>
        <taxon>Cytophagales</taxon>
        <taxon>Cytophagaceae</taxon>
        <taxon>Spirosoma</taxon>
    </lineage>
</organism>
<proteinExistence type="predicted"/>
<reference evidence="1 2" key="1">
    <citation type="submission" date="2020-07" db="EMBL/GenBank/DDBJ databases">
        <title>Spirosoma foliorum sp. nov., isolated from the leaves on the Nejang mountain Korea, Republic of.</title>
        <authorList>
            <person name="Ho H."/>
            <person name="Lee Y.-J."/>
            <person name="Nurcahyanto D.-A."/>
            <person name="Kim S.-G."/>
        </authorList>
    </citation>
    <scope>NUCLEOTIDE SEQUENCE [LARGE SCALE GENOMIC DNA]</scope>
    <source>
        <strain evidence="1 2">PL0136</strain>
    </source>
</reference>
<accession>A0A7G5H5K8</accession>
<dbReference type="Proteomes" id="UP000515369">
    <property type="component" value="Chromosome"/>
</dbReference>
<keyword evidence="2" id="KW-1185">Reference proteome</keyword>
<dbReference type="AlphaFoldDB" id="A0A7G5H5K8"/>
<dbReference type="EMBL" id="CP059732">
    <property type="protein sequence ID" value="QMW06400.1"/>
    <property type="molecule type" value="Genomic_DNA"/>
</dbReference>
<evidence type="ECO:0000313" key="2">
    <source>
        <dbReference type="Proteomes" id="UP000515369"/>
    </source>
</evidence>
<protein>
    <submittedName>
        <fullName evidence="1">Uncharacterized protein</fullName>
    </submittedName>
</protein>
<evidence type="ECO:0000313" key="1">
    <source>
        <dbReference type="EMBL" id="QMW06400.1"/>
    </source>
</evidence>
<gene>
    <name evidence="1" type="ORF">H3H32_16655</name>
</gene>
<name>A0A7G5H5K8_9BACT</name>